<dbReference type="InterPro" id="IPR002052">
    <property type="entry name" value="DNA_methylase_N6_adenine_CS"/>
</dbReference>
<protein>
    <submittedName>
        <fullName evidence="1">Putative methyltransferase</fullName>
    </submittedName>
</protein>
<evidence type="ECO:0000313" key="1">
    <source>
        <dbReference type="EMBL" id="QJA95175.1"/>
    </source>
</evidence>
<dbReference type="GO" id="GO:0008168">
    <property type="term" value="F:methyltransferase activity"/>
    <property type="evidence" value="ECO:0007669"/>
    <property type="project" value="UniProtKB-KW"/>
</dbReference>
<dbReference type="PRINTS" id="PR00507">
    <property type="entry name" value="N12N6MTFRASE"/>
</dbReference>
<dbReference type="GO" id="GO:0003676">
    <property type="term" value="F:nucleic acid binding"/>
    <property type="evidence" value="ECO:0007669"/>
    <property type="project" value="InterPro"/>
</dbReference>
<dbReference type="PROSITE" id="PS00092">
    <property type="entry name" value="N6_MTASE"/>
    <property type="match status" value="1"/>
</dbReference>
<dbReference type="GO" id="GO:0032259">
    <property type="term" value="P:methylation"/>
    <property type="evidence" value="ECO:0007669"/>
    <property type="project" value="UniProtKB-KW"/>
</dbReference>
<organism evidence="1">
    <name type="scientific">viral metagenome</name>
    <dbReference type="NCBI Taxonomy" id="1070528"/>
    <lineage>
        <taxon>unclassified sequences</taxon>
        <taxon>metagenomes</taxon>
        <taxon>organismal metagenomes</taxon>
    </lineage>
</organism>
<gene>
    <name evidence="1" type="ORF">MM415B05567_0002</name>
</gene>
<dbReference type="Gene3D" id="3.40.50.150">
    <property type="entry name" value="Vaccinia Virus protein VP39"/>
    <property type="match status" value="1"/>
</dbReference>
<reference evidence="1" key="1">
    <citation type="submission" date="2020-03" db="EMBL/GenBank/DDBJ databases">
        <title>The deep terrestrial virosphere.</title>
        <authorList>
            <person name="Holmfeldt K."/>
            <person name="Nilsson E."/>
            <person name="Simone D."/>
            <person name="Lopez-Fernandez M."/>
            <person name="Wu X."/>
            <person name="de Brujin I."/>
            <person name="Lundin D."/>
            <person name="Andersson A."/>
            <person name="Bertilsson S."/>
            <person name="Dopson M."/>
        </authorList>
    </citation>
    <scope>NUCLEOTIDE SEQUENCE</scope>
    <source>
        <strain evidence="1">MM415B05567</strain>
    </source>
</reference>
<proteinExistence type="predicted"/>
<keyword evidence="1" id="KW-0489">Methyltransferase</keyword>
<dbReference type="AlphaFoldDB" id="A0A6M3LRG5"/>
<dbReference type="SUPFAM" id="SSF53335">
    <property type="entry name" value="S-adenosyl-L-methionine-dependent methyltransferases"/>
    <property type="match status" value="1"/>
</dbReference>
<sequence length="239" mass="26476">MKIGSDVADILANSEVNGNQLQLPNVQLERAMYVAVNKVLEGIGGKWNRKAKAHSFSGPVETILEEILLTGEYVNAKTEFQFFQTPDGLARRLVDMANIQEGETCLEPSAGRGRIAHYMPGVDCVELNLENREYLEVAGFHLVGDDFLNFNKVYDVIVANPPFAKQADISHVTHMIELARRRVVSVMSNSIQFRTNKKTTEFRELLDRQNGEIIDLPEGSFKESGTGVKACIICCDGGA</sequence>
<dbReference type="InterPro" id="IPR029063">
    <property type="entry name" value="SAM-dependent_MTases_sf"/>
</dbReference>
<name>A0A6M3LRG5_9ZZZZ</name>
<keyword evidence="1" id="KW-0808">Transferase</keyword>
<dbReference type="EMBL" id="MT143292">
    <property type="protein sequence ID" value="QJA95175.1"/>
    <property type="molecule type" value="Genomic_DNA"/>
</dbReference>
<accession>A0A6M3LRG5</accession>